<dbReference type="RefSeq" id="WP_310409350.1">
    <property type="nucleotide sequence ID" value="NZ_JAVDYC010000001.1"/>
</dbReference>
<keyword evidence="2" id="KW-1185">Reference proteome</keyword>
<gene>
    <name evidence="1" type="ORF">J2S44_000974</name>
</gene>
<name>A0AAE3ZL91_9ACTN</name>
<accession>A0AAE3ZL91</accession>
<evidence type="ECO:0008006" key="3">
    <source>
        <dbReference type="Google" id="ProtNLM"/>
    </source>
</evidence>
<dbReference type="Pfam" id="PF09234">
    <property type="entry name" value="DUF1963"/>
    <property type="match status" value="1"/>
</dbReference>
<dbReference type="InterPro" id="IPR035948">
    <property type="entry name" value="YwqG-like_sf"/>
</dbReference>
<dbReference type="AlphaFoldDB" id="A0AAE3ZL91"/>
<dbReference type="InterPro" id="IPR015315">
    <property type="entry name" value="DUF1963"/>
</dbReference>
<sequence>MSTTGIDLPTYKERFRREAAARGVPEARAEAFLAVMRPRVGLISTPNDGGVVFRYGGLPRMPDGVDWPGSASFLGALDCEAIPRAQLDLPYPESGELLFFWEGHDNVFEPWGEVIHVADPSTASPRQRPGGPGAYADPVDYFATPQVHLPWDTGFYDDVAFEGLDDVAKAVEATWEDPWCDFALGGFPNCTGGPEWDIPDGIGEWPAERGERPTYTQLRGEYRVLLLSDSDPLFNSRLNYVIRAQDLAAGRYDTVSMVADVND</sequence>
<organism evidence="1 2">
    <name type="scientific">Catenuloplanes niger</name>
    <dbReference type="NCBI Taxonomy" id="587534"/>
    <lineage>
        <taxon>Bacteria</taxon>
        <taxon>Bacillati</taxon>
        <taxon>Actinomycetota</taxon>
        <taxon>Actinomycetes</taxon>
        <taxon>Micromonosporales</taxon>
        <taxon>Micromonosporaceae</taxon>
        <taxon>Catenuloplanes</taxon>
    </lineage>
</organism>
<comment type="caution">
    <text evidence="1">The sequence shown here is derived from an EMBL/GenBank/DDBJ whole genome shotgun (WGS) entry which is preliminary data.</text>
</comment>
<reference evidence="1 2" key="1">
    <citation type="submission" date="2023-07" db="EMBL/GenBank/DDBJ databases">
        <title>Sequencing the genomes of 1000 actinobacteria strains.</title>
        <authorList>
            <person name="Klenk H.-P."/>
        </authorList>
    </citation>
    <scope>NUCLEOTIDE SEQUENCE [LARGE SCALE GENOMIC DNA]</scope>
    <source>
        <strain evidence="1 2">DSM 44711</strain>
    </source>
</reference>
<dbReference type="Gene3D" id="2.30.320.10">
    <property type="entry name" value="YwqG-like"/>
    <property type="match status" value="1"/>
</dbReference>
<evidence type="ECO:0000313" key="1">
    <source>
        <dbReference type="EMBL" id="MDR7320724.1"/>
    </source>
</evidence>
<protein>
    <recommendedName>
        <fullName evidence="3">DUF1963 domain-containing protein</fullName>
    </recommendedName>
</protein>
<dbReference type="EMBL" id="JAVDYC010000001">
    <property type="protein sequence ID" value="MDR7320724.1"/>
    <property type="molecule type" value="Genomic_DNA"/>
</dbReference>
<proteinExistence type="predicted"/>
<evidence type="ECO:0000313" key="2">
    <source>
        <dbReference type="Proteomes" id="UP001183629"/>
    </source>
</evidence>
<dbReference type="SUPFAM" id="SSF103032">
    <property type="entry name" value="Hypothetical protein YwqG"/>
    <property type="match status" value="1"/>
</dbReference>
<dbReference type="Proteomes" id="UP001183629">
    <property type="component" value="Unassembled WGS sequence"/>
</dbReference>